<dbReference type="EMBL" id="AQQO01000329">
    <property type="protein sequence ID" value="EON88686.1"/>
    <property type="molecule type" value="Genomic_DNA"/>
</dbReference>
<accession>R8AQS7</accession>
<comment type="caution">
    <text evidence="1">The sequence shown here is derived from an EMBL/GenBank/DDBJ whole genome shotgun (WGS) entry which is preliminary data.</text>
</comment>
<keyword evidence="2" id="KW-1185">Reference proteome</keyword>
<reference evidence="1 2" key="1">
    <citation type="journal article" date="2013" name="Genome Announc.">
        <title>Genome Sequence of Plesiomonas shigelloides Strain 302-73 (Serotype O1).</title>
        <authorList>
            <person name="Pique N."/>
            <person name="Aquilini E."/>
            <person name="Alioto T."/>
            <person name="Minana-Galbis D."/>
            <person name="Tomas J.M."/>
        </authorList>
    </citation>
    <scope>NUCLEOTIDE SEQUENCE [LARGE SCALE GENOMIC DNA]</scope>
    <source>
        <strain evidence="1 2">302-73</strain>
    </source>
</reference>
<dbReference type="Pfam" id="PF04320">
    <property type="entry name" value="YggL_50S_bp"/>
    <property type="match status" value="1"/>
</dbReference>
<evidence type="ECO:0000313" key="2">
    <source>
        <dbReference type="Proteomes" id="UP000014012"/>
    </source>
</evidence>
<name>R8AQS7_PLESH</name>
<proteinExistence type="predicted"/>
<dbReference type="Proteomes" id="UP000014012">
    <property type="component" value="Unassembled WGS sequence"/>
</dbReference>
<evidence type="ECO:0000313" key="1">
    <source>
        <dbReference type="EMBL" id="EON88686.1"/>
    </source>
</evidence>
<organism evidence="1 2">
    <name type="scientific">Plesiomonas shigelloides 302-73</name>
    <dbReference type="NCBI Taxonomy" id="1315976"/>
    <lineage>
        <taxon>Bacteria</taxon>
        <taxon>Pseudomonadati</taxon>
        <taxon>Pseudomonadota</taxon>
        <taxon>Gammaproteobacteria</taxon>
        <taxon>Enterobacterales</taxon>
        <taxon>Enterobacteriaceae</taxon>
        <taxon>Plesiomonas</taxon>
    </lineage>
</organism>
<dbReference type="AlphaFoldDB" id="R8AQS7"/>
<dbReference type="HOGENOM" id="CLU_153063_2_0_6"/>
<protein>
    <submittedName>
        <fullName evidence="1">Uncharacterized protein</fullName>
    </submittedName>
</protein>
<sequence>MGEFAVFGFEFSCELNAFDEEKVDTLVDDFISFIEPRKLMMGGGVSEFTFEAFVCGDGSPCSELDRIAVGEWLENHSLCKKVVLGHLVNAYYPESI</sequence>
<gene>
    <name evidence="1" type="ORF">PLESHI_09344</name>
</gene>
<dbReference type="InterPro" id="IPR007416">
    <property type="entry name" value="YggL_50S_bp"/>
</dbReference>